<dbReference type="InterPro" id="IPR045134">
    <property type="entry name" value="UHRF1/2-like"/>
</dbReference>
<feature type="domain" description="YDG" evidence="2">
    <location>
        <begin position="18"/>
        <end position="160"/>
    </location>
</feature>
<gene>
    <name evidence="3" type="ORF">OERS_22820</name>
</gene>
<dbReference type="InterPro" id="IPR015947">
    <property type="entry name" value="PUA-like_sf"/>
</dbReference>
<reference evidence="3 4" key="1">
    <citation type="submission" date="2016-06" db="EMBL/GenBank/DDBJ databases">
        <title>Genome sequence of Oerskovia enterophila DSM 43852.</title>
        <authorList>
            <person name="Poehlein A."/>
            <person name="Jag V."/>
            <person name="Bengelsdorf F.R."/>
            <person name="Daniel R."/>
            <person name="Duerre P."/>
        </authorList>
    </citation>
    <scope>NUCLEOTIDE SEQUENCE [LARGE SCALE GENOMIC DNA]</scope>
    <source>
        <strain evidence="3 4">DSM 43852</strain>
    </source>
</reference>
<comment type="caution">
    <text evidence="3">The sequence shown here is derived from an EMBL/GenBank/DDBJ whole genome shotgun (WGS) entry which is preliminary data.</text>
</comment>
<dbReference type="Gene3D" id="2.30.280.10">
    <property type="entry name" value="SRA-YDG"/>
    <property type="match status" value="1"/>
</dbReference>
<accession>A0ABX2Y4Q6</accession>
<dbReference type="InterPro" id="IPR003105">
    <property type="entry name" value="SRA_YDG"/>
</dbReference>
<feature type="compositionally biased region" description="Polar residues" evidence="1">
    <location>
        <begin position="171"/>
        <end position="191"/>
    </location>
</feature>
<organism evidence="3 4">
    <name type="scientific">Oerskovia enterophila</name>
    <dbReference type="NCBI Taxonomy" id="43678"/>
    <lineage>
        <taxon>Bacteria</taxon>
        <taxon>Bacillati</taxon>
        <taxon>Actinomycetota</taxon>
        <taxon>Actinomycetes</taxon>
        <taxon>Micrococcales</taxon>
        <taxon>Cellulomonadaceae</taxon>
        <taxon>Oerskovia</taxon>
    </lineage>
</organism>
<evidence type="ECO:0000256" key="1">
    <source>
        <dbReference type="SAM" id="MobiDB-lite"/>
    </source>
</evidence>
<dbReference type="Proteomes" id="UP000093412">
    <property type="component" value="Unassembled WGS sequence"/>
</dbReference>
<dbReference type="SUPFAM" id="SSF88697">
    <property type="entry name" value="PUA domain-like"/>
    <property type="match status" value="1"/>
</dbReference>
<dbReference type="InterPro" id="IPR003615">
    <property type="entry name" value="HNH_nuc"/>
</dbReference>
<sequence>MSLPAATLRHMTEPSVFGEIPGNPEGTDYTGRDKVKAAGLHRHLRAGISGDHRQGADAIVVSGGYADDQDFGYRIVYTGQGGRLPGSQRQDFDQTFTSGNLGLARSEQAGLPVRVIRGAGGDKTHSPTSGYRYDGLYIVRNHWVQPSNDGPLIYRYVLEMADGSKRWQPSAPGTKTTPPAGNTAPNRRSSTVQRIVRNSAVTQWVKDTHGGTCQVCGIVLATAAGNYSEGAHIRALGAAHNGPDTADNVLCLCPNDHVLFDKGALYLENGNVYRTEGRTLIGPLRTQRHHAIDWAHANYHRENFAGIR</sequence>
<feature type="region of interest" description="Disordered" evidence="1">
    <location>
        <begin position="165"/>
        <end position="191"/>
    </location>
</feature>
<keyword evidence="4" id="KW-1185">Reference proteome</keyword>
<evidence type="ECO:0000259" key="2">
    <source>
        <dbReference type="PROSITE" id="PS51015"/>
    </source>
</evidence>
<protein>
    <submittedName>
        <fullName evidence="3">YDG/SRA domain protein</fullName>
    </submittedName>
</protein>
<dbReference type="Pfam" id="PF02182">
    <property type="entry name" value="SAD_SRA"/>
    <property type="match status" value="1"/>
</dbReference>
<dbReference type="Pfam" id="PF13391">
    <property type="entry name" value="HNH_2"/>
    <property type="match status" value="1"/>
</dbReference>
<evidence type="ECO:0000313" key="4">
    <source>
        <dbReference type="Proteomes" id="UP000093412"/>
    </source>
</evidence>
<evidence type="ECO:0000313" key="3">
    <source>
        <dbReference type="EMBL" id="OCI31071.1"/>
    </source>
</evidence>
<name>A0ABX2Y4Q6_9CELL</name>
<dbReference type="InterPro" id="IPR036987">
    <property type="entry name" value="SRA-YDG_sf"/>
</dbReference>
<dbReference type="PANTHER" id="PTHR14140">
    <property type="entry name" value="E3 UBIQUITIN-PROTEIN LIGASE UHRF-RELATED"/>
    <property type="match status" value="1"/>
</dbReference>
<dbReference type="PANTHER" id="PTHR14140:SF27">
    <property type="entry name" value="OS04G0289800 PROTEIN"/>
    <property type="match status" value="1"/>
</dbReference>
<proteinExistence type="predicted"/>
<dbReference type="SMART" id="SM00466">
    <property type="entry name" value="SRA"/>
    <property type="match status" value="1"/>
</dbReference>
<dbReference type="PROSITE" id="PS51015">
    <property type="entry name" value="YDG"/>
    <property type="match status" value="1"/>
</dbReference>
<dbReference type="EMBL" id="MAQA01000024">
    <property type="protein sequence ID" value="OCI31071.1"/>
    <property type="molecule type" value="Genomic_DNA"/>
</dbReference>